<dbReference type="Gene3D" id="3.30.559.30">
    <property type="entry name" value="Nonribosomal peptide synthetase, condensation domain"/>
    <property type="match status" value="1"/>
</dbReference>
<evidence type="ECO:0008006" key="5">
    <source>
        <dbReference type="Google" id="ProtNLM"/>
    </source>
</evidence>
<feature type="signal peptide" evidence="2">
    <location>
        <begin position="1"/>
        <end position="16"/>
    </location>
</feature>
<feature type="chain" id="PRO_5002317281" description="CoA-dependent acyltransferase" evidence="2">
    <location>
        <begin position="17"/>
        <end position="563"/>
    </location>
</feature>
<feature type="region of interest" description="Disordered" evidence="1">
    <location>
        <begin position="453"/>
        <end position="474"/>
    </location>
</feature>
<keyword evidence="2" id="KW-0732">Signal</keyword>
<keyword evidence="4" id="KW-1185">Reference proteome</keyword>
<dbReference type="PANTHER" id="PTHR28037">
    <property type="entry name" value="ALCOHOL O-ACETYLTRANSFERASE 1-RELATED"/>
    <property type="match status" value="1"/>
</dbReference>
<name>A0A0D7BST1_9AGAR</name>
<dbReference type="PANTHER" id="PTHR28037:SF1">
    <property type="entry name" value="ALCOHOL O-ACETYLTRANSFERASE 1-RELATED"/>
    <property type="match status" value="1"/>
</dbReference>
<evidence type="ECO:0000313" key="3">
    <source>
        <dbReference type="EMBL" id="KIY73467.1"/>
    </source>
</evidence>
<sequence>MVRIYFILSFPIMTLAVLSSLPSPPLLSGATGGAFPFPLAAQAKLSTQRLASAPTASRQLGPTEAAYVLPSRENGVNDMYLHLGLTAPSHLLAWSRVSLVWAILRLRHPLLAARVNIMDYDVIRFEHSFPKSPLDAVSEARANIQYKPLDKDALIDGYLNGPRTLSNDKLACLLLSSTSSDTMVQSPPATPVSNSSMNTENADLRQHDILICTTHFVGDGMALHQTANDFFALLGSSHDQQALWAMVEQEWRAQRSKESILPTPLEHRLPLPEKPSKFRDAVARVDYENLQKKQIGGQVFPKRHGKTRHTVVPTVAIDEARTKRILKTCKANGVSISAAMFALCNVAWTRASGNSGELPTLLYSVMNLRSNLRAEKALHDSYWFIAVTYFNVILPTFLPADGENLVKTFWHRSRSSKQQMGAAARSPMLIQRTQFMADERAARSRVFAKEDDEKARGIWTPPPSPKPKKADVPAPAPSAALMGLSMLGNLDGIYHHETFGEVKLNTLTTGSRQRSGAILLFAYTFVGKLWISLGYDENGLEPERVQTFWAQLLAGVDEFLDLQ</sequence>
<protein>
    <recommendedName>
        <fullName evidence="5">CoA-dependent acyltransferase</fullName>
    </recommendedName>
</protein>
<dbReference type="EMBL" id="KN880435">
    <property type="protein sequence ID" value="KIY73467.1"/>
    <property type="molecule type" value="Genomic_DNA"/>
</dbReference>
<evidence type="ECO:0000256" key="1">
    <source>
        <dbReference type="SAM" id="MobiDB-lite"/>
    </source>
</evidence>
<dbReference type="InterPro" id="IPR052058">
    <property type="entry name" value="Alcohol_O-acetyltransferase"/>
</dbReference>
<evidence type="ECO:0000313" key="4">
    <source>
        <dbReference type="Proteomes" id="UP000054007"/>
    </source>
</evidence>
<dbReference type="AlphaFoldDB" id="A0A0D7BST1"/>
<organism evidence="3 4">
    <name type="scientific">Cylindrobasidium torrendii FP15055 ss-10</name>
    <dbReference type="NCBI Taxonomy" id="1314674"/>
    <lineage>
        <taxon>Eukaryota</taxon>
        <taxon>Fungi</taxon>
        <taxon>Dikarya</taxon>
        <taxon>Basidiomycota</taxon>
        <taxon>Agaricomycotina</taxon>
        <taxon>Agaricomycetes</taxon>
        <taxon>Agaricomycetidae</taxon>
        <taxon>Agaricales</taxon>
        <taxon>Marasmiineae</taxon>
        <taxon>Physalacriaceae</taxon>
        <taxon>Cylindrobasidium</taxon>
    </lineage>
</organism>
<dbReference type="OrthoDB" id="3355480at2759"/>
<dbReference type="InterPro" id="IPR023213">
    <property type="entry name" value="CAT-like_dom_sf"/>
</dbReference>
<accession>A0A0D7BST1</accession>
<dbReference type="Proteomes" id="UP000054007">
    <property type="component" value="Unassembled WGS sequence"/>
</dbReference>
<evidence type="ECO:0000256" key="2">
    <source>
        <dbReference type="SAM" id="SignalP"/>
    </source>
</evidence>
<dbReference type="STRING" id="1314674.A0A0D7BST1"/>
<proteinExistence type="predicted"/>
<gene>
    <name evidence="3" type="ORF">CYLTODRAFT_216536</name>
</gene>
<dbReference type="Gene3D" id="3.30.559.10">
    <property type="entry name" value="Chloramphenicol acetyltransferase-like domain"/>
    <property type="match status" value="1"/>
</dbReference>
<reference evidence="3 4" key="1">
    <citation type="journal article" date="2015" name="Fungal Genet. Biol.">
        <title>Evolution of novel wood decay mechanisms in Agaricales revealed by the genome sequences of Fistulina hepatica and Cylindrobasidium torrendii.</title>
        <authorList>
            <person name="Floudas D."/>
            <person name="Held B.W."/>
            <person name="Riley R."/>
            <person name="Nagy L.G."/>
            <person name="Koehler G."/>
            <person name="Ransdell A.S."/>
            <person name="Younus H."/>
            <person name="Chow J."/>
            <person name="Chiniquy J."/>
            <person name="Lipzen A."/>
            <person name="Tritt A."/>
            <person name="Sun H."/>
            <person name="Haridas S."/>
            <person name="LaButti K."/>
            <person name="Ohm R.A."/>
            <person name="Kues U."/>
            <person name="Blanchette R.A."/>
            <person name="Grigoriev I.V."/>
            <person name="Minto R.E."/>
            <person name="Hibbett D.S."/>
        </authorList>
    </citation>
    <scope>NUCLEOTIDE SEQUENCE [LARGE SCALE GENOMIC DNA]</scope>
    <source>
        <strain evidence="3 4">FP15055 ss-10</strain>
    </source>
</reference>